<dbReference type="InterPro" id="IPR019757">
    <property type="entry name" value="Pept_S26A_signal_pept_1_Lys-AS"/>
</dbReference>
<dbReference type="Gene3D" id="6.10.160.20">
    <property type="match status" value="1"/>
</dbReference>
<dbReference type="CDD" id="cd06530">
    <property type="entry name" value="S26_SPase_I"/>
    <property type="match status" value="1"/>
</dbReference>
<feature type="domain" description="Histone deacetylase complex subunit SAP30 Sin3 binding" evidence="16">
    <location>
        <begin position="664"/>
        <end position="717"/>
    </location>
</feature>
<dbReference type="InterPro" id="IPR036286">
    <property type="entry name" value="LexA/Signal_pep-like_sf"/>
</dbReference>
<dbReference type="Pfam" id="PF10502">
    <property type="entry name" value="Peptidase_S26"/>
    <property type="match status" value="1"/>
</dbReference>
<evidence type="ECO:0000256" key="3">
    <source>
        <dbReference type="ARBA" id="ARBA00006283"/>
    </source>
</evidence>
<dbReference type="PROSITE" id="PS00760">
    <property type="entry name" value="SPASE_I_2"/>
    <property type="match status" value="1"/>
</dbReference>
<organism evidence="17 18">
    <name type="scientific">Musa troglodytarum</name>
    <name type="common">fe'i banana</name>
    <dbReference type="NCBI Taxonomy" id="320322"/>
    <lineage>
        <taxon>Eukaryota</taxon>
        <taxon>Viridiplantae</taxon>
        <taxon>Streptophyta</taxon>
        <taxon>Embryophyta</taxon>
        <taxon>Tracheophyta</taxon>
        <taxon>Spermatophyta</taxon>
        <taxon>Magnoliopsida</taxon>
        <taxon>Liliopsida</taxon>
        <taxon>Zingiberales</taxon>
        <taxon>Musaceae</taxon>
        <taxon>Musa</taxon>
    </lineage>
</organism>
<dbReference type="GO" id="GO:0004252">
    <property type="term" value="F:serine-type endopeptidase activity"/>
    <property type="evidence" value="ECO:0007669"/>
    <property type="project" value="InterPro"/>
</dbReference>
<accession>A0A9E7EYB2</accession>
<dbReference type="InterPro" id="IPR038291">
    <property type="entry name" value="SAP30_C_sf"/>
</dbReference>
<evidence type="ECO:0000256" key="2">
    <source>
        <dbReference type="ARBA" id="ARBA00004123"/>
    </source>
</evidence>
<dbReference type="PRINTS" id="PR00727">
    <property type="entry name" value="LEADERPTASE"/>
</dbReference>
<keyword evidence="6 13" id="KW-0132">Cell division</keyword>
<evidence type="ECO:0000256" key="8">
    <source>
        <dbReference type="ARBA" id="ARBA00023015"/>
    </source>
</evidence>
<dbReference type="GO" id="GO:0016538">
    <property type="term" value="F:cyclin-dependent protein serine/threonine kinase regulator activity"/>
    <property type="evidence" value="ECO:0007669"/>
    <property type="project" value="InterPro"/>
</dbReference>
<keyword evidence="5" id="KW-0678">Repressor</keyword>
<reference evidence="17" key="1">
    <citation type="submission" date="2022-05" db="EMBL/GenBank/DDBJ databases">
        <title>The Musa troglodytarum L. genome provides insights into the mechanism of non-climacteric behaviour and enrichment of carotenoids.</title>
        <authorList>
            <person name="Wang J."/>
        </authorList>
    </citation>
    <scope>NUCLEOTIDE SEQUENCE</scope>
    <source>
        <tissue evidence="17">Leaf</tissue>
    </source>
</reference>
<dbReference type="Pfam" id="PF01111">
    <property type="entry name" value="CKS"/>
    <property type="match status" value="1"/>
</dbReference>
<evidence type="ECO:0000313" key="18">
    <source>
        <dbReference type="Proteomes" id="UP001055439"/>
    </source>
</evidence>
<evidence type="ECO:0000256" key="9">
    <source>
        <dbReference type="ARBA" id="ARBA00023163"/>
    </source>
</evidence>
<dbReference type="Pfam" id="PF13867">
    <property type="entry name" value="SAP30_Sin3_bdg"/>
    <property type="match status" value="1"/>
</dbReference>
<feature type="active site" evidence="12">
    <location>
        <position position="389"/>
    </location>
</feature>
<dbReference type="InterPro" id="IPR025718">
    <property type="entry name" value="SAP30_Sin3-bd"/>
</dbReference>
<dbReference type="GO" id="GO:0016020">
    <property type="term" value="C:membrane"/>
    <property type="evidence" value="ECO:0007669"/>
    <property type="project" value="InterPro"/>
</dbReference>
<dbReference type="GO" id="GO:0000118">
    <property type="term" value="C:histone deacetylase complex"/>
    <property type="evidence" value="ECO:0007669"/>
    <property type="project" value="TreeGrafter"/>
</dbReference>
<dbReference type="GO" id="GO:0051301">
    <property type="term" value="P:cell division"/>
    <property type="evidence" value="ECO:0007669"/>
    <property type="project" value="UniProtKB-UniRule"/>
</dbReference>
<feature type="active site" evidence="12">
    <location>
        <position position="442"/>
    </location>
</feature>
<protein>
    <recommendedName>
        <fullName evidence="13">Cyclin-dependent kinases regulatory subunit</fullName>
    </recommendedName>
</protein>
<dbReference type="SUPFAM" id="SSF51306">
    <property type="entry name" value="LexA/Signal peptidase"/>
    <property type="match status" value="1"/>
</dbReference>
<dbReference type="InterPro" id="IPR019533">
    <property type="entry name" value="Peptidase_S26"/>
</dbReference>
<dbReference type="GO" id="GO:0006465">
    <property type="term" value="P:signal peptide processing"/>
    <property type="evidence" value="ECO:0007669"/>
    <property type="project" value="InterPro"/>
</dbReference>
<dbReference type="InterPro" id="IPR024145">
    <property type="entry name" value="His_deAcase_SAP30/SAP30L"/>
</dbReference>
<dbReference type="PANTHER" id="PTHR13286:SF8">
    <property type="entry name" value="OS04G0166600 PROTEIN"/>
    <property type="match status" value="1"/>
</dbReference>
<feature type="domain" description="Peptidase S26" evidence="15">
    <location>
        <begin position="362"/>
        <end position="456"/>
    </location>
</feature>
<name>A0A9E7EYB2_9LILI</name>
<keyword evidence="17" id="KW-0645">Protease</keyword>
<keyword evidence="7" id="KW-0378">Hydrolase</keyword>
<dbReference type="GO" id="GO:0006355">
    <property type="term" value="P:regulation of DNA-templated transcription"/>
    <property type="evidence" value="ECO:0007669"/>
    <property type="project" value="TreeGrafter"/>
</dbReference>
<evidence type="ECO:0000313" key="17">
    <source>
        <dbReference type="EMBL" id="URD85718.1"/>
    </source>
</evidence>
<dbReference type="InterPro" id="IPR000223">
    <property type="entry name" value="Pept_S26A_signal_pept_1"/>
</dbReference>
<dbReference type="PANTHER" id="PTHR13286">
    <property type="entry name" value="SAP30"/>
    <property type="match status" value="1"/>
</dbReference>
<proteinExistence type="inferred from homology"/>
<sequence length="724" mass="81641">MLLSAPEDSEKRTTTVCSCYAPIKRQHSKSCEGSESKRVIAPMKGHANGQGPPADPNLPPPPPPPLPPPLKSNLKKPTTVGEQQMMMVRDERRKVSWPDAHGRDLAHVQCGGRRGVCSGREVLRLYHPVKQIISGGQLGVWKCWDFKCDRSRRRSWSGRKIEMGQIQYSEKYFDDTYEYRCRSILAISPPDRCFFECRHVVLPPEVAKLLPKNRLLSENEWRAIGVQQSRGWVHYAIHRPEPHIMLFRRPLNYQQQQENQAAAAAVHTAQHRWFNSGARWIPAFSNHEAGNDVGASGTGGKGITLTLFPGLRVSCSGGSSRLLPTPDIYFVRRFLSQSAARLTSLNLRKFDMGTLNPLWFFVKKSMTVALFGITISDRFATVYSLTGTSMSPTFTTSSPGFPGYLKGDIVLVEKFCLEKYKFSRGDVIAFKSPSDHKREFVKRLIALPGDWMQISDTSDILKIPEGHCWVEGDNKEFSLDSRHFGPHSSCPVLHYAAPVALWYGHLEMEAELCSVHTLSPSQGESGDEELSVLPRHTKVIVTGNNRTKSVLVGLQGVVKKAVGLGGWHWLVLKNGEEVKLQRNALSVLEAPTGNEDDEIDCDTSFCSSSDMGEKDMDYTGSEFHKPRKSRIRHTRSWKSNGQSSIKDIHSHGFKPRTRVRLSKLETATLWRYWKHFNLVSSNPSPTKEQLVHDVQHHFLSQKLDETEVILGFIHAAKRLRILYS</sequence>
<evidence type="ECO:0000256" key="13">
    <source>
        <dbReference type="RuleBase" id="RU311113"/>
    </source>
</evidence>
<gene>
    <name evidence="17" type="ORF">MUK42_27548</name>
</gene>
<keyword evidence="18" id="KW-1185">Reference proteome</keyword>
<dbReference type="GO" id="GO:0005737">
    <property type="term" value="C:cytoplasm"/>
    <property type="evidence" value="ECO:0007669"/>
    <property type="project" value="UniProtKB-ARBA"/>
</dbReference>
<evidence type="ECO:0000256" key="7">
    <source>
        <dbReference type="ARBA" id="ARBA00022801"/>
    </source>
</evidence>
<evidence type="ECO:0000256" key="4">
    <source>
        <dbReference type="ARBA" id="ARBA00007782"/>
    </source>
</evidence>
<evidence type="ECO:0000256" key="14">
    <source>
        <dbReference type="SAM" id="MobiDB-lite"/>
    </source>
</evidence>
<evidence type="ECO:0000256" key="12">
    <source>
        <dbReference type="PIRSR" id="PIRSR600223-1"/>
    </source>
</evidence>
<dbReference type="Proteomes" id="UP001055439">
    <property type="component" value="Chromosome 2"/>
</dbReference>
<evidence type="ECO:0000256" key="11">
    <source>
        <dbReference type="ARBA" id="ARBA00023306"/>
    </source>
</evidence>
<keyword evidence="9" id="KW-0804">Transcription</keyword>
<keyword evidence="11 13" id="KW-0131">Cell cycle</keyword>
<dbReference type="SUPFAM" id="SSF55637">
    <property type="entry name" value="Cell cycle regulatory proteins"/>
    <property type="match status" value="1"/>
</dbReference>
<dbReference type="GO" id="GO:0003712">
    <property type="term" value="F:transcription coregulator activity"/>
    <property type="evidence" value="ECO:0007669"/>
    <property type="project" value="TreeGrafter"/>
</dbReference>
<comment type="similarity">
    <text evidence="3">Belongs to the SAP30 family.</text>
</comment>
<evidence type="ECO:0000256" key="5">
    <source>
        <dbReference type="ARBA" id="ARBA00022491"/>
    </source>
</evidence>
<dbReference type="InterPro" id="IPR036858">
    <property type="entry name" value="Cyclin-dep_kinase_reg-sub_sf"/>
</dbReference>
<dbReference type="OrthoDB" id="9996127at2759"/>
<feature type="compositionally biased region" description="Pro residues" evidence="14">
    <location>
        <begin position="53"/>
        <end position="70"/>
    </location>
</feature>
<dbReference type="InterPro" id="IPR000789">
    <property type="entry name" value="Cyclin-dep_kinase_reg-sub"/>
</dbReference>
<dbReference type="FunFam" id="3.30.170.10:FF:000003">
    <property type="entry name" value="Cyclin-dependent kinases regulatory subunit"/>
    <property type="match status" value="1"/>
</dbReference>
<feature type="compositionally biased region" description="Basic and acidic residues" evidence="14">
    <location>
        <begin position="29"/>
        <end position="38"/>
    </location>
</feature>
<dbReference type="Gene3D" id="2.10.109.10">
    <property type="entry name" value="Umud Fragment, subunit A"/>
    <property type="match status" value="1"/>
</dbReference>
<comment type="subcellular location">
    <subcellularLocation>
        <location evidence="2">Nucleus</location>
    </subcellularLocation>
</comment>
<comment type="similarity">
    <text evidence="4 13">Belongs to the CKS family.</text>
</comment>
<dbReference type="Gene3D" id="3.30.170.10">
    <property type="entry name" value="Cyclin-dependent kinase, regulatory subunit"/>
    <property type="match status" value="1"/>
</dbReference>
<dbReference type="SMART" id="SM01084">
    <property type="entry name" value="CKS"/>
    <property type="match status" value="1"/>
</dbReference>
<evidence type="ECO:0000256" key="6">
    <source>
        <dbReference type="ARBA" id="ARBA00022618"/>
    </source>
</evidence>
<feature type="region of interest" description="Disordered" evidence="14">
    <location>
        <begin position="25"/>
        <end position="79"/>
    </location>
</feature>
<keyword evidence="10" id="KW-0539">Nucleus</keyword>
<dbReference type="EMBL" id="CP097504">
    <property type="protein sequence ID" value="URD85718.1"/>
    <property type="molecule type" value="Genomic_DNA"/>
</dbReference>
<dbReference type="AlphaFoldDB" id="A0A9E7EYB2"/>
<evidence type="ECO:0000259" key="15">
    <source>
        <dbReference type="Pfam" id="PF10502"/>
    </source>
</evidence>
<keyword evidence="8" id="KW-0805">Transcription regulation</keyword>
<evidence type="ECO:0000256" key="10">
    <source>
        <dbReference type="ARBA" id="ARBA00023242"/>
    </source>
</evidence>
<evidence type="ECO:0000256" key="1">
    <source>
        <dbReference type="ARBA" id="ARBA00002449"/>
    </source>
</evidence>
<evidence type="ECO:0000259" key="16">
    <source>
        <dbReference type="Pfam" id="PF13867"/>
    </source>
</evidence>
<comment type="function">
    <text evidence="1 13">Binds to the catalytic subunit of the cyclin dependent kinases and is essential for their biological function.</text>
</comment>